<dbReference type="Gene3D" id="3.40.50.1820">
    <property type="entry name" value="alpha/beta hydrolase"/>
    <property type="match status" value="1"/>
</dbReference>
<dbReference type="Gene3D" id="1.20.1290.10">
    <property type="entry name" value="AhpD-like"/>
    <property type="match status" value="1"/>
</dbReference>
<dbReference type="PANTHER" id="PTHR33570:SF2">
    <property type="entry name" value="CARBOXYMUCONOLACTONE DECARBOXYLASE-LIKE DOMAIN-CONTAINING PROTEIN"/>
    <property type="match status" value="1"/>
</dbReference>
<dbReference type="InterPro" id="IPR029032">
    <property type="entry name" value="AhpD-like"/>
</dbReference>
<feature type="domain" description="Serine aminopeptidase S33" evidence="2">
    <location>
        <begin position="37"/>
        <end position="242"/>
    </location>
</feature>
<comment type="caution">
    <text evidence="3">The sequence shown here is derived from an EMBL/GenBank/DDBJ whole genome shotgun (WGS) entry which is preliminary data.</text>
</comment>
<dbReference type="PANTHER" id="PTHR33570">
    <property type="entry name" value="4-CARBOXYMUCONOLACTONE DECARBOXYLASE FAMILY PROTEIN"/>
    <property type="match status" value="1"/>
</dbReference>
<evidence type="ECO:0000313" key="3">
    <source>
        <dbReference type="EMBL" id="GAA2345035.1"/>
    </source>
</evidence>
<dbReference type="Pfam" id="PF02627">
    <property type="entry name" value="CMD"/>
    <property type="match status" value="1"/>
</dbReference>
<dbReference type="InterPro" id="IPR052512">
    <property type="entry name" value="4CMD/NDH-1_regulator"/>
</dbReference>
<dbReference type="Pfam" id="PF12146">
    <property type="entry name" value="Hydrolase_4"/>
    <property type="match status" value="1"/>
</dbReference>
<dbReference type="SUPFAM" id="SSF69118">
    <property type="entry name" value="AhpD-like"/>
    <property type="match status" value="1"/>
</dbReference>
<keyword evidence="4" id="KW-1185">Reference proteome</keyword>
<proteinExistence type="predicted"/>
<accession>A0ABN3G665</accession>
<dbReference type="InterPro" id="IPR000073">
    <property type="entry name" value="AB_hydrolase_1"/>
</dbReference>
<dbReference type="InterPro" id="IPR003779">
    <property type="entry name" value="CMD-like"/>
</dbReference>
<protein>
    <submittedName>
        <fullName evidence="3">3-oxoadipate enol-lactonase</fullName>
    </submittedName>
</protein>
<evidence type="ECO:0000259" key="1">
    <source>
        <dbReference type="Pfam" id="PF02627"/>
    </source>
</evidence>
<feature type="domain" description="Carboxymuconolactone decarboxylase-like" evidence="1">
    <location>
        <begin position="296"/>
        <end position="378"/>
    </location>
</feature>
<gene>
    <name evidence="3" type="primary">pcaD_1</name>
    <name evidence="3" type="ORF">GCM10010170_030990</name>
</gene>
<dbReference type="Proteomes" id="UP001501444">
    <property type="component" value="Unassembled WGS sequence"/>
</dbReference>
<dbReference type="InterPro" id="IPR022742">
    <property type="entry name" value="Hydrolase_4"/>
</dbReference>
<dbReference type="RefSeq" id="WP_344613063.1">
    <property type="nucleotide sequence ID" value="NZ_BAAARV010000024.1"/>
</dbReference>
<reference evidence="3 4" key="1">
    <citation type="journal article" date="2019" name="Int. J. Syst. Evol. Microbiol.">
        <title>The Global Catalogue of Microorganisms (GCM) 10K type strain sequencing project: providing services to taxonomists for standard genome sequencing and annotation.</title>
        <authorList>
            <consortium name="The Broad Institute Genomics Platform"/>
            <consortium name="The Broad Institute Genome Sequencing Center for Infectious Disease"/>
            <person name="Wu L."/>
            <person name="Ma J."/>
        </authorList>
    </citation>
    <scope>NUCLEOTIDE SEQUENCE [LARGE SCALE GENOMIC DNA]</scope>
    <source>
        <strain evidence="3 4">JCM 3272</strain>
    </source>
</reference>
<dbReference type="SUPFAM" id="SSF53474">
    <property type="entry name" value="alpha/beta-Hydrolases"/>
    <property type="match status" value="1"/>
</dbReference>
<dbReference type="InterPro" id="IPR029058">
    <property type="entry name" value="AB_hydrolase_fold"/>
</dbReference>
<dbReference type="PRINTS" id="PR00111">
    <property type="entry name" value="ABHYDROLASE"/>
</dbReference>
<dbReference type="EMBL" id="BAAARV010000024">
    <property type="protein sequence ID" value="GAA2345035.1"/>
    <property type="molecule type" value="Genomic_DNA"/>
</dbReference>
<sequence length="387" mass="40938">MSVPALRTVHLAGSPDRPLLVVGPSLGTRVERLWGEVATLLAEDFHVVGWELPGHGGAPLGERFTIAELARGVRAAADRVLSRRSAPDGRFAYAGDSVGGAVGLQLVLDHADRVDRAALVATGARIGDAGLWRDRAALVRGSGTTALLAAAAQRWWAPGFAERAPDIATALLDDLSAVDAEGYAQVCDALRDFDVRDRLREVRRPLLAIAGAADRTTPVASLREIAGGAPGARLVELDGIAHLPPVEAPRAIASLVRDFLAGAGARHVAGMANRRAVLGDAHVDRAIAAGSSLTADFQDLITRYAWGEIWDRPGLSRRDRSIAVLTALVAGRHFDELEFHLRAALRNGLSRDEIIEVLLQTAIYVGVPAANTAFGVAARVLDTRDPA</sequence>
<organism evidence="3 4">
    <name type="scientific">Dactylosporangium salmoneum</name>
    <dbReference type="NCBI Taxonomy" id="53361"/>
    <lineage>
        <taxon>Bacteria</taxon>
        <taxon>Bacillati</taxon>
        <taxon>Actinomycetota</taxon>
        <taxon>Actinomycetes</taxon>
        <taxon>Micromonosporales</taxon>
        <taxon>Micromonosporaceae</taxon>
        <taxon>Dactylosporangium</taxon>
    </lineage>
</organism>
<name>A0ABN3G665_9ACTN</name>
<evidence type="ECO:0000313" key="4">
    <source>
        <dbReference type="Proteomes" id="UP001501444"/>
    </source>
</evidence>
<evidence type="ECO:0000259" key="2">
    <source>
        <dbReference type="Pfam" id="PF12146"/>
    </source>
</evidence>